<dbReference type="InterPro" id="IPR039452">
    <property type="entry name" value="DUF5403"/>
</dbReference>
<dbReference type="OrthoDB" id="4273985at2"/>
<keyword evidence="2" id="KW-1185">Reference proteome</keyword>
<reference evidence="1 2" key="1">
    <citation type="submission" date="2019-06" db="EMBL/GenBank/DDBJ databases">
        <title>Whole genome shotgun sequence of Streptomyces cacaoi subsp. cacaoi NBRC 12748.</title>
        <authorList>
            <person name="Hosoyama A."/>
            <person name="Uohara A."/>
            <person name="Ohji S."/>
            <person name="Ichikawa N."/>
        </authorList>
    </citation>
    <scope>NUCLEOTIDE SEQUENCE [LARGE SCALE GENOMIC DNA]</scope>
    <source>
        <strain evidence="1 2">NBRC 12748</strain>
    </source>
</reference>
<proteinExistence type="predicted"/>
<protein>
    <recommendedName>
        <fullName evidence="3">HK97 gp10 family phage protein</fullName>
    </recommendedName>
</protein>
<evidence type="ECO:0000313" key="2">
    <source>
        <dbReference type="Proteomes" id="UP000319210"/>
    </source>
</evidence>
<evidence type="ECO:0008006" key="3">
    <source>
        <dbReference type="Google" id="ProtNLM"/>
    </source>
</evidence>
<evidence type="ECO:0000313" key="1">
    <source>
        <dbReference type="EMBL" id="GEB50444.1"/>
    </source>
</evidence>
<organism evidence="1 2">
    <name type="scientific">Streptomyces cacaoi</name>
    <dbReference type="NCBI Taxonomy" id="1898"/>
    <lineage>
        <taxon>Bacteria</taxon>
        <taxon>Bacillati</taxon>
        <taxon>Actinomycetota</taxon>
        <taxon>Actinomycetes</taxon>
        <taxon>Kitasatosporales</taxon>
        <taxon>Streptomycetaceae</taxon>
        <taxon>Streptomyces</taxon>
    </lineage>
</organism>
<dbReference type="RefSeq" id="WP_086814161.1">
    <property type="nucleotide sequence ID" value="NZ_BJMM01000012.1"/>
</dbReference>
<sequence>MANVDRNTADLVAGLPEVLDEVKDAAEHQAGKARAKAGRHVETGHLLSHIKVVRHRKGYAVDFDHPHIVSVNYGHWLRREKAGPKLKWVDGIGVIEEALS</sequence>
<name>A0A4Y3QYF9_STRCI</name>
<dbReference type="Proteomes" id="UP000319210">
    <property type="component" value="Unassembled WGS sequence"/>
</dbReference>
<accession>A0A4Y3QYF9</accession>
<gene>
    <name evidence="1" type="ORF">SCA03_29950</name>
</gene>
<dbReference type="AlphaFoldDB" id="A0A4Y3QYF9"/>
<dbReference type="Pfam" id="PF17395">
    <property type="entry name" value="DUF5403"/>
    <property type="match status" value="1"/>
</dbReference>
<dbReference type="EMBL" id="BJMM01000012">
    <property type="protein sequence ID" value="GEB50444.1"/>
    <property type="molecule type" value="Genomic_DNA"/>
</dbReference>
<comment type="caution">
    <text evidence="1">The sequence shown here is derived from an EMBL/GenBank/DDBJ whole genome shotgun (WGS) entry which is preliminary data.</text>
</comment>